<dbReference type="SUPFAM" id="SSF52540">
    <property type="entry name" value="P-loop containing nucleoside triphosphate hydrolases"/>
    <property type="match status" value="2"/>
</dbReference>
<dbReference type="Pfam" id="PF13538">
    <property type="entry name" value="UvrD_C_2"/>
    <property type="match status" value="1"/>
</dbReference>
<keyword evidence="1" id="KW-0547">Nucleotide-binding</keyword>
<evidence type="ECO:0000313" key="5">
    <source>
        <dbReference type="Proteomes" id="UP001598130"/>
    </source>
</evidence>
<dbReference type="CDD" id="cd18809">
    <property type="entry name" value="SF1_C_RecD"/>
    <property type="match status" value="1"/>
</dbReference>
<dbReference type="EMBL" id="JAOTJD010000005">
    <property type="protein sequence ID" value="MFD3263172.1"/>
    <property type="molecule type" value="Genomic_DNA"/>
</dbReference>
<keyword evidence="2" id="KW-0067">ATP-binding</keyword>
<name>A0ABW6CSK1_9CAUL</name>
<proteinExistence type="predicted"/>
<reference evidence="4 5" key="1">
    <citation type="submission" date="2022-09" db="EMBL/GenBank/DDBJ databases">
        <title>New species of Phenylobacterium.</title>
        <authorList>
            <person name="Mieszkin S."/>
        </authorList>
    </citation>
    <scope>NUCLEOTIDE SEQUENCE [LARGE SCALE GENOMIC DNA]</scope>
    <source>
        <strain evidence="4 5">HK31-G</strain>
    </source>
</reference>
<dbReference type="InterPro" id="IPR027785">
    <property type="entry name" value="UvrD-like_helicase_C"/>
</dbReference>
<protein>
    <submittedName>
        <fullName evidence="4">ATP-dependent RecD-like DNA helicase</fullName>
    </submittedName>
</protein>
<evidence type="ECO:0000256" key="2">
    <source>
        <dbReference type="ARBA" id="ARBA00022840"/>
    </source>
</evidence>
<keyword evidence="5" id="KW-1185">Reference proteome</keyword>
<dbReference type="PANTHER" id="PTHR43788">
    <property type="entry name" value="DNA2/NAM7 HELICASE FAMILY MEMBER"/>
    <property type="match status" value="1"/>
</dbReference>
<evidence type="ECO:0000256" key="1">
    <source>
        <dbReference type="ARBA" id="ARBA00022741"/>
    </source>
</evidence>
<accession>A0ABW6CSK1</accession>
<organism evidence="4 5">
    <name type="scientific">Phenylobacterium ferrooxidans</name>
    <dbReference type="NCBI Taxonomy" id="2982689"/>
    <lineage>
        <taxon>Bacteria</taxon>
        <taxon>Pseudomonadati</taxon>
        <taxon>Pseudomonadota</taxon>
        <taxon>Alphaproteobacteria</taxon>
        <taxon>Caulobacterales</taxon>
        <taxon>Caulobacteraceae</taxon>
        <taxon>Phenylobacterium</taxon>
    </lineage>
</organism>
<gene>
    <name evidence="4" type="ORF">OCL97_04225</name>
</gene>
<dbReference type="Pfam" id="PF13604">
    <property type="entry name" value="AAA_30"/>
    <property type="match status" value="1"/>
</dbReference>
<dbReference type="Gene3D" id="3.40.50.300">
    <property type="entry name" value="P-loop containing nucleotide triphosphate hydrolases"/>
    <property type="match status" value="2"/>
</dbReference>
<dbReference type="InterPro" id="IPR027417">
    <property type="entry name" value="P-loop_NTPase"/>
</dbReference>
<dbReference type="RefSeq" id="WP_377367894.1">
    <property type="nucleotide sequence ID" value="NZ_JAOTJD010000005.1"/>
</dbReference>
<dbReference type="Proteomes" id="UP001598130">
    <property type="component" value="Unassembled WGS sequence"/>
</dbReference>
<dbReference type="InterPro" id="IPR050534">
    <property type="entry name" value="Coronavir_polyprotein_1ab"/>
</dbReference>
<evidence type="ECO:0000259" key="3">
    <source>
        <dbReference type="Pfam" id="PF13538"/>
    </source>
</evidence>
<dbReference type="PANTHER" id="PTHR43788:SF6">
    <property type="entry name" value="DNA HELICASE B"/>
    <property type="match status" value="1"/>
</dbReference>
<evidence type="ECO:0000313" key="4">
    <source>
        <dbReference type="EMBL" id="MFD3263172.1"/>
    </source>
</evidence>
<sequence>MTPSDLQAQAIAAIKAWWLDPNRKQVFYLAGYAGTGKSTVYEVIRQELEALGAEKIVTCTFTGKAANVLRRKGTLDAMTLHAATYSFEEDPKTGRFTFTKNPMGPAASADLIGLDECSMVDDDMAEDLLSFGKPILVMGDPGQLPPIRGPGAFTAGEPDFFLREIHRQAADSPILRIATAARLGERVEIGDYGSGVKVLQLTGETAEEVYRDGTQAICGIHTARHKITAEYRKRRGFEGVIPMVGETLICMRNDRSRGLFNGGLGVALKSRKVLSGLYRLDVQMEDHEHPDPDLVVSPHHFLKHTDPTAERPQGVRGLLEFDYGYVITCHKAQGSEWPHVTIVDDSGSFRQDAARWKYTAITRASEGLTLLVRR</sequence>
<comment type="caution">
    <text evidence="4">The sequence shown here is derived from an EMBL/GenBank/DDBJ whole genome shotgun (WGS) entry which is preliminary data.</text>
</comment>
<feature type="domain" description="UvrD-like helicase C-terminal" evidence="3">
    <location>
        <begin position="323"/>
        <end position="370"/>
    </location>
</feature>